<gene>
    <name evidence="5" type="ORF">NDM98_23070</name>
</gene>
<keyword evidence="6" id="KW-1185">Reference proteome</keyword>
<comment type="caution">
    <text evidence="5">The sequence shown here is derived from an EMBL/GenBank/DDBJ whole genome shotgun (WGS) entry which is preliminary data.</text>
</comment>
<dbReference type="SUPFAM" id="SSF53822">
    <property type="entry name" value="Periplasmic binding protein-like I"/>
    <property type="match status" value="1"/>
</dbReference>
<dbReference type="Gene3D" id="1.10.260.40">
    <property type="entry name" value="lambda repressor-like DNA-binding domains"/>
    <property type="match status" value="1"/>
</dbReference>
<protein>
    <submittedName>
        <fullName evidence="5">LacI family transcriptional regulator</fullName>
    </submittedName>
</protein>
<dbReference type="RefSeq" id="WP_251611866.1">
    <property type="nucleotide sequence ID" value="NZ_JAMQJY010000008.1"/>
</dbReference>
<reference evidence="5" key="1">
    <citation type="submission" date="2022-06" db="EMBL/GenBank/DDBJ databases">
        <title>Alkalicoccobacillus porphyridii sp. nov., isolated from a marine red alga, Porphyridium purpureum and reclassification of Shouchella plakortidis and Shouchella gibsonii as Alkalicoccobacillus plakortidis comb. nov. and Alkalicoccobacillus gibsonii comb. nov.</title>
        <authorList>
            <person name="Kim K.H."/>
            <person name="Lee J.K."/>
            <person name="Han D.M."/>
            <person name="Baek J.H."/>
            <person name="Jeon C.O."/>
        </authorList>
    </citation>
    <scope>NUCLEOTIDE SEQUENCE</scope>
    <source>
        <strain evidence="5">DSM 19153</strain>
    </source>
</reference>
<dbReference type="InterPro" id="IPR010982">
    <property type="entry name" value="Lambda_DNA-bd_dom_sf"/>
</dbReference>
<keyword evidence="2" id="KW-0238">DNA-binding</keyword>
<evidence type="ECO:0000313" key="6">
    <source>
        <dbReference type="Proteomes" id="UP001203665"/>
    </source>
</evidence>
<dbReference type="Pfam" id="PF13377">
    <property type="entry name" value="Peripla_BP_3"/>
    <property type="match status" value="1"/>
</dbReference>
<dbReference type="PANTHER" id="PTHR30146">
    <property type="entry name" value="LACI-RELATED TRANSCRIPTIONAL REPRESSOR"/>
    <property type="match status" value="1"/>
</dbReference>
<dbReference type="SUPFAM" id="SSF47413">
    <property type="entry name" value="lambda repressor-like DNA-binding domains"/>
    <property type="match status" value="1"/>
</dbReference>
<dbReference type="CDD" id="cd01392">
    <property type="entry name" value="HTH_LacI"/>
    <property type="match status" value="1"/>
</dbReference>
<accession>A0ABT0XQA1</accession>
<keyword evidence="3" id="KW-0804">Transcription</keyword>
<dbReference type="Gene3D" id="3.40.50.2300">
    <property type="match status" value="2"/>
</dbReference>
<evidence type="ECO:0000256" key="2">
    <source>
        <dbReference type="ARBA" id="ARBA00023125"/>
    </source>
</evidence>
<keyword evidence="1" id="KW-0805">Transcription regulation</keyword>
<dbReference type="InterPro" id="IPR046335">
    <property type="entry name" value="LacI/GalR-like_sensor"/>
</dbReference>
<dbReference type="SMART" id="SM00354">
    <property type="entry name" value="HTH_LACI"/>
    <property type="match status" value="1"/>
</dbReference>
<feature type="domain" description="HTH lacI-type" evidence="4">
    <location>
        <begin position="3"/>
        <end position="57"/>
    </location>
</feature>
<dbReference type="PANTHER" id="PTHR30146:SF109">
    <property type="entry name" value="HTH-TYPE TRANSCRIPTIONAL REGULATOR GALS"/>
    <property type="match status" value="1"/>
</dbReference>
<evidence type="ECO:0000313" key="5">
    <source>
        <dbReference type="EMBL" id="MCM2678007.1"/>
    </source>
</evidence>
<dbReference type="PROSITE" id="PS50932">
    <property type="entry name" value="HTH_LACI_2"/>
    <property type="match status" value="1"/>
</dbReference>
<dbReference type="InterPro" id="IPR028082">
    <property type="entry name" value="Peripla_BP_I"/>
</dbReference>
<dbReference type="EMBL" id="JAMQJY010000008">
    <property type="protein sequence ID" value="MCM2678007.1"/>
    <property type="molecule type" value="Genomic_DNA"/>
</dbReference>
<dbReference type="CDD" id="cd06294">
    <property type="entry name" value="PBP1_MalR-like"/>
    <property type="match status" value="1"/>
</dbReference>
<organism evidence="5 6">
    <name type="scientific">Alkalicoccobacillus plakortidis</name>
    <dbReference type="NCBI Taxonomy" id="444060"/>
    <lineage>
        <taxon>Bacteria</taxon>
        <taxon>Bacillati</taxon>
        <taxon>Bacillota</taxon>
        <taxon>Bacilli</taxon>
        <taxon>Bacillales</taxon>
        <taxon>Bacillaceae</taxon>
        <taxon>Alkalicoccobacillus</taxon>
    </lineage>
</organism>
<name>A0ABT0XQA1_9BACI</name>
<evidence type="ECO:0000256" key="1">
    <source>
        <dbReference type="ARBA" id="ARBA00023015"/>
    </source>
</evidence>
<evidence type="ECO:0000259" key="4">
    <source>
        <dbReference type="PROSITE" id="PS50932"/>
    </source>
</evidence>
<dbReference type="Pfam" id="PF00356">
    <property type="entry name" value="LacI"/>
    <property type="match status" value="1"/>
</dbReference>
<dbReference type="InterPro" id="IPR000843">
    <property type="entry name" value="HTH_LacI"/>
</dbReference>
<evidence type="ECO:0000256" key="3">
    <source>
        <dbReference type="ARBA" id="ARBA00023163"/>
    </source>
</evidence>
<proteinExistence type="predicted"/>
<dbReference type="Proteomes" id="UP001203665">
    <property type="component" value="Unassembled WGS sequence"/>
</dbReference>
<sequence length="345" mass="38638">MTVTIKDVAKKANVAPSTVSRVIANNSTISTKTKEKVRAVMEELGYYPNVNARNLVNNHTNVIGVIMPSATYAPFHNPFFPEVLRGITTQANEQRYGLYLSTSQTDLDILEEVKEMVYSRRVDGIILLYSTIADPVIDFLLDKSFPFVVVGQPPEQLKEKVFFVNNDNVKAAKMVTEYLLLLKHKRIAFVGGRRDAFVTIDRKNGYIEALETSAIQIDESLMVYHDEIFEGGEKAVIELMSQKNPPSAMIVTDDLMALGVLRMLFSMNVSVPDNMSVVSFNNVLMSKLSTPPLTTLDIHIHELGYKAAQMLRQCILDPKASPTSHIVDHHLIRRATSRAHKEIST</sequence>